<feature type="transmembrane region" description="Helical" evidence="1">
    <location>
        <begin position="279"/>
        <end position="308"/>
    </location>
</feature>
<evidence type="ECO:0000313" key="4">
    <source>
        <dbReference type="Proteomes" id="UP000633365"/>
    </source>
</evidence>
<dbReference type="CDD" id="cd06259">
    <property type="entry name" value="YdcF-like"/>
    <property type="match status" value="1"/>
</dbReference>
<dbReference type="InterPro" id="IPR051599">
    <property type="entry name" value="Cell_Envelope_Assoc"/>
</dbReference>
<evidence type="ECO:0000256" key="1">
    <source>
        <dbReference type="SAM" id="Phobius"/>
    </source>
</evidence>
<proteinExistence type="predicted"/>
<keyword evidence="1" id="KW-1133">Transmembrane helix</keyword>
<keyword evidence="1" id="KW-0812">Transmembrane</keyword>
<feature type="domain" description="DUF218" evidence="2">
    <location>
        <begin position="318"/>
        <end position="469"/>
    </location>
</feature>
<dbReference type="PANTHER" id="PTHR30336:SF4">
    <property type="entry name" value="ENVELOPE BIOGENESIS FACTOR ELYC"/>
    <property type="match status" value="1"/>
</dbReference>
<dbReference type="InterPro" id="IPR003848">
    <property type="entry name" value="DUF218"/>
</dbReference>
<dbReference type="Proteomes" id="UP000633365">
    <property type="component" value="Unassembled WGS sequence"/>
</dbReference>
<feature type="transmembrane region" description="Helical" evidence="1">
    <location>
        <begin position="477"/>
        <end position="497"/>
    </location>
</feature>
<dbReference type="GO" id="GO:0043164">
    <property type="term" value="P:Gram-negative-bacterium-type cell wall biogenesis"/>
    <property type="evidence" value="ECO:0007669"/>
    <property type="project" value="TreeGrafter"/>
</dbReference>
<dbReference type="PANTHER" id="PTHR30336">
    <property type="entry name" value="INNER MEMBRANE PROTEIN, PROBABLE PERMEASE"/>
    <property type="match status" value="1"/>
</dbReference>
<sequence length="498" mass="56358">MKEKIKKVKKKRDKRFLILNIIIIAVIVFAFAYVWTVGDDYTLHTNFYPEDGTTKNVVVDVKDDDVVEFVNVRTEKGELVADFRSDNRGKTDVLISYSVGDTKMDPMVFNLEVNEFDTIIDHTMGSVRFNGDKVVIISIIVLLALAEIMMLWMYIDYRKHGKFSYSMIACGGLSIFNAILLAYVIYYLINWPTLSIGDFLMLVTGAGTIMLIILFPLMLLLSILLAISNIWLMKHEGYRPVNALGIFFAVIWALGTLWTLGFYFIPYDSFSSGGDNYKIYNLILMVLVYVIGYLECMFISTVMCSFLATKYKVPMDRDFIVILGCAIRGDGTLTPLLKDRVDSAVAFEKKQYRTNGKHAVFVPSGGQGADEVISEGEAMENYLKSIGIPEDRIAREDKSTSTLENMKFSKEVIDGLSDSEDKKIAFATSSYHVFRGYIMAKKSEMEDAKGISAKTKPYFFPNAFLREFVGLLFDKKWSHIVFVLAIVAFFGTLAYLII</sequence>
<feature type="transmembrane region" description="Helical" evidence="1">
    <location>
        <begin position="244"/>
        <end position="267"/>
    </location>
</feature>
<evidence type="ECO:0000259" key="2">
    <source>
        <dbReference type="Pfam" id="PF02698"/>
    </source>
</evidence>
<dbReference type="Pfam" id="PF02698">
    <property type="entry name" value="DUF218"/>
    <property type="match status" value="1"/>
</dbReference>
<keyword evidence="4" id="KW-1185">Reference proteome</keyword>
<dbReference type="GO" id="GO:0005886">
    <property type="term" value="C:plasma membrane"/>
    <property type="evidence" value="ECO:0007669"/>
    <property type="project" value="TreeGrafter"/>
</dbReference>
<dbReference type="EMBL" id="JAEQMG010000061">
    <property type="protein sequence ID" value="MBK6088454.1"/>
    <property type="molecule type" value="Genomic_DNA"/>
</dbReference>
<keyword evidence="1" id="KW-0472">Membrane</keyword>
<feature type="transmembrane region" description="Helical" evidence="1">
    <location>
        <begin position="16"/>
        <end position="35"/>
    </location>
</feature>
<feature type="transmembrane region" description="Helical" evidence="1">
    <location>
        <begin position="209"/>
        <end position="232"/>
    </location>
</feature>
<feature type="transmembrane region" description="Helical" evidence="1">
    <location>
        <begin position="134"/>
        <end position="155"/>
    </location>
</feature>
<comment type="caution">
    <text evidence="3">The sequence shown here is derived from an EMBL/GenBank/DDBJ whole genome shotgun (WGS) entry which is preliminary data.</text>
</comment>
<dbReference type="Gene3D" id="3.40.50.620">
    <property type="entry name" value="HUPs"/>
    <property type="match status" value="1"/>
</dbReference>
<protein>
    <submittedName>
        <fullName evidence="3">YdcF family protein</fullName>
    </submittedName>
</protein>
<reference evidence="3" key="1">
    <citation type="submission" date="2021-01" db="EMBL/GenBank/DDBJ databases">
        <title>Genome public.</title>
        <authorList>
            <person name="Liu C."/>
            <person name="Sun Q."/>
        </authorList>
    </citation>
    <scope>NUCLEOTIDE SEQUENCE</scope>
    <source>
        <strain evidence="3">M6</strain>
    </source>
</reference>
<feature type="transmembrane region" description="Helical" evidence="1">
    <location>
        <begin position="167"/>
        <end position="189"/>
    </location>
</feature>
<dbReference type="AlphaFoldDB" id="A0A934U2T3"/>
<name>A0A934U2T3_9FIRM</name>
<dbReference type="GO" id="GO:0000270">
    <property type="term" value="P:peptidoglycan metabolic process"/>
    <property type="evidence" value="ECO:0007669"/>
    <property type="project" value="TreeGrafter"/>
</dbReference>
<organism evidence="3 4">
    <name type="scientific">Ruminococcus difficilis</name>
    <dbReference type="NCBI Taxonomy" id="2763069"/>
    <lineage>
        <taxon>Bacteria</taxon>
        <taxon>Bacillati</taxon>
        <taxon>Bacillota</taxon>
        <taxon>Clostridia</taxon>
        <taxon>Eubacteriales</taxon>
        <taxon>Oscillospiraceae</taxon>
        <taxon>Ruminococcus</taxon>
    </lineage>
</organism>
<dbReference type="InterPro" id="IPR014729">
    <property type="entry name" value="Rossmann-like_a/b/a_fold"/>
</dbReference>
<accession>A0A934U2T3</accession>
<dbReference type="RefSeq" id="WP_201427351.1">
    <property type="nucleotide sequence ID" value="NZ_JAEQMG010000061.1"/>
</dbReference>
<evidence type="ECO:0000313" key="3">
    <source>
        <dbReference type="EMBL" id="MBK6088454.1"/>
    </source>
</evidence>
<gene>
    <name evidence="3" type="ORF">JKK62_07265</name>
</gene>